<keyword evidence="2" id="KW-0812">Transmembrane</keyword>
<keyword evidence="2" id="KW-0472">Membrane</keyword>
<organism evidence="3 4">
    <name type="scientific">Panagrolaimus superbus</name>
    <dbReference type="NCBI Taxonomy" id="310955"/>
    <lineage>
        <taxon>Eukaryota</taxon>
        <taxon>Metazoa</taxon>
        <taxon>Ecdysozoa</taxon>
        <taxon>Nematoda</taxon>
        <taxon>Chromadorea</taxon>
        <taxon>Rhabditida</taxon>
        <taxon>Tylenchina</taxon>
        <taxon>Panagrolaimomorpha</taxon>
        <taxon>Panagrolaimoidea</taxon>
        <taxon>Panagrolaimidae</taxon>
        <taxon>Panagrolaimus</taxon>
    </lineage>
</organism>
<dbReference type="WBParaSite" id="PSU_v2.g2485.t1">
    <property type="protein sequence ID" value="PSU_v2.g2485.t1"/>
    <property type="gene ID" value="PSU_v2.g2485"/>
</dbReference>
<evidence type="ECO:0000256" key="2">
    <source>
        <dbReference type="SAM" id="Phobius"/>
    </source>
</evidence>
<evidence type="ECO:0000313" key="4">
    <source>
        <dbReference type="WBParaSite" id="PSU_v2.g2485.t1"/>
    </source>
</evidence>
<protein>
    <submittedName>
        <fullName evidence="4">ATP synthase F0 subunit 8</fullName>
    </submittedName>
</protein>
<sequence length="67" mass="7667">MSCVLTIFLVAVQLSFLITCIAVIYIYARQWLRRVDSSQSEPLYPLRNNYSVSSSSTEETETDEIKS</sequence>
<proteinExistence type="predicted"/>
<feature type="region of interest" description="Disordered" evidence="1">
    <location>
        <begin position="41"/>
        <end position="67"/>
    </location>
</feature>
<evidence type="ECO:0000313" key="3">
    <source>
        <dbReference type="Proteomes" id="UP000887577"/>
    </source>
</evidence>
<name>A0A914YQM9_9BILA</name>
<feature type="compositionally biased region" description="Acidic residues" evidence="1">
    <location>
        <begin position="58"/>
        <end position="67"/>
    </location>
</feature>
<dbReference type="AlphaFoldDB" id="A0A914YQM9"/>
<keyword evidence="3" id="KW-1185">Reference proteome</keyword>
<keyword evidence="2" id="KW-1133">Transmembrane helix</keyword>
<dbReference type="Proteomes" id="UP000887577">
    <property type="component" value="Unplaced"/>
</dbReference>
<accession>A0A914YQM9</accession>
<feature type="transmembrane region" description="Helical" evidence="2">
    <location>
        <begin position="6"/>
        <end position="28"/>
    </location>
</feature>
<reference evidence="4" key="1">
    <citation type="submission" date="2022-11" db="UniProtKB">
        <authorList>
            <consortium name="WormBaseParasite"/>
        </authorList>
    </citation>
    <scope>IDENTIFICATION</scope>
</reference>
<evidence type="ECO:0000256" key="1">
    <source>
        <dbReference type="SAM" id="MobiDB-lite"/>
    </source>
</evidence>